<dbReference type="Proteomes" id="UP000300340">
    <property type="component" value="Segment"/>
</dbReference>
<dbReference type="GO" id="GO:0019028">
    <property type="term" value="C:viral capsid"/>
    <property type="evidence" value="ECO:0007669"/>
    <property type="project" value="UniProtKB-KW"/>
</dbReference>
<keyword evidence="1" id="KW-0946">Virion</keyword>
<dbReference type="GeneID" id="77953363"/>
<evidence type="ECO:0000313" key="1">
    <source>
        <dbReference type="EMBL" id="QCQ65286.1"/>
    </source>
</evidence>
<dbReference type="RefSeq" id="YP_010676997.1">
    <property type="nucleotide sequence ID" value="NC_071016.1"/>
</dbReference>
<evidence type="ECO:0000313" key="2">
    <source>
        <dbReference type="Proteomes" id="UP000300340"/>
    </source>
</evidence>
<reference evidence="1 2" key="1">
    <citation type="submission" date="2019-04" db="EMBL/GenBank/DDBJ databases">
        <title>Characterization and complete genome sequence analysis of a novel Podoviridae phage X14.</title>
        <authorList>
            <person name="Liu Y."/>
        </authorList>
    </citation>
    <scope>NUCLEOTIDE SEQUENCE [LARGE SCALE GENOMIC DNA]</scope>
</reference>
<keyword evidence="2" id="KW-1185">Reference proteome</keyword>
<dbReference type="InterPro" id="IPR024659">
    <property type="entry name" value="Phage_coat_Gp5"/>
</dbReference>
<proteinExistence type="predicted"/>
<dbReference type="EMBL" id="MK796797">
    <property type="protein sequence ID" value="QCQ65286.1"/>
    <property type="molecule type" value="Genomic_DNA"/>
</dbReference>
<organism evidence="1 2">
    <name type="scientific">Shewanella phage X14</name>
    <dbReference type="NCBI Taxonomy" id="2576871"/>
    <lineage>
        <taxon>Viruses</taxon>
        <taxon>Duplodnaviria</taxon>
        <taxon>Heunggongvirae</taxon>
        <taxon>Uroviricota</taxon>
        <taxon>Caudoviricetes</taxon>
        <taxon>Bocovirus</taxon>
        <taxon>Bocovirus X14</taxon>
    </lineage>
</organism>
<dbReference type="Gene3D" id="2.40.30.240">
    <property type="match status" value="1"/>
</dbReference>
<sequence>MAVQNNNLLTDDVIAKEALRLLKNNLVTAKLVYRNYEKTFGKVGDTIRLKLPYRVKAADGRTLVKQPMVDQTIPFKIDKQHHVGLEYTVKDKTLDIMDFSERYLKSGMIQIANKIDRNILLTLKKAFHTSGTPGVRPGKFIDFANAGAKQTTYAVPQDGMRHAVLDPFTCASLSDEVTKLFKESMVEQAYKMGYRGKVSEYDTYESQNLPKHTVGDHGGTPLAGTGANGSVITMTGGTASTTGFLKVGDVFTVAGVFGVNPQNYETTGLLQEFVVTADVDTDGAGAASISVFPALNDGNATINNAEGDPISTKAYQNITALPVAGAAITIAGAANATYEQNYLFHRDAIALAMIDLELPQSAVIKSRAADPETGLSLTLTGAYDINEQTEIHRIDAVYGTDLIYGELALRMWGAAQ</sequence>
<dbReference type="Pfam" id="PF11651">
    <property type="entry name" value="P22_CoatProtein"/>
    <property type="match status" value="1"/>
</dbReference>
<accession>A0A4P8NMX1</accession>
<keyword evidence="1" id="KW-0167">Capsid protein</keyword>
<dbReference type="KEGG" id="vg:77953363"/>
<protein>
    <submittedName>
        <fullName evidence="1">Coat protein</fullName>
    </submittedName>
</protein>
<name>A0A4P8NMX1_9CAUD</name>